<accession>A0A165CUC6</accession>
<dbReference type="AlphaFoldDB" id="A0A165CUC6"/>
<name>A0A165CUC6_9BASI</name>
<dbReference type="Proteomes" id="UP000076842">
    <property type="component" value="Unassembled WGS sequence"/>
</dbReference>
<evidence type="ECO:0000313" key="1">
    <source>
        <dbReference type="EMBL" id="KZT51413.1"/>
    </source>
</evidence>
<proteinExistence type="predicted"/>
<organism evidence="1 2">
    <name type="scientific">Calocera cornea HHB12733</name>
    <dbReference type="NCBI Taxonomy" id="1353952"/>
    <lineage>
        <taxon>Eukaryota</taxon>
        <taxon>Fungi</taxon>
        <taxon>Dikarya</taxon>
        <taxon>Basidiomycota</taxon>
        <taxon>Agaricomycotina</taxon>
        <taxon>Dacrymycetes</taxon>
        <taxon>Dacrymycetales</taxon>
        <taxon>Dacrymycetaceae</taxon>
        <taxon>Calocera</taxon>
    </lineage>
</organism>
<protein>
    <submittedName>
        <fullName evidence="1">Uncharacterized protein</fullName>
    </submittedName>
</protein>
<dbReference type="InParanoid" id="A0A165CUC6"/>
<dbReference type="EMBL" id="KV424108">
    <property type="protein sequence ID" value="KZT51413.1"/>
    <property type="molecule type" value="Genomic_DNA"/>
</dbReference>
<gene>
    <name evidence="1" type="ORF">CALCODRAFT_533456</name>
</gene>
<reference evidence="1 2" key="1">
    <citation type="journal article" date="2016" name="Mol. Biol. Evol.">
        <title>Comparative Genomics of Early-Diverging Mushroom-Forming Fungi Provides Insights into the Origins of Lignocellulose Decay Capabilities.</title>
        <authorList>
            <person name="Nagy L.G."/>
            <person name="Riley R."/>
            <person name="Tritt A."/>
            <person name="Adam C."/>
            <person name="Daum C."/>
            <person name="Floudas D."/>
            <person name="Sun H."/>
            <person name="Yadav J.S."/>
            <person name="Pangilinan J."/>
            <person name="Larsson K.H."/>
            <person name="Matsuura K."/>
            <person name="Barry K."/>
            <person name="Labutti K."/>
            <person name="Kuo R."/>
            <person name="Ohm R.A."/>
            <person name="Bhattacharya S.S."/>
            <person name="Shirouzu T."/>
            <person name="Yoshinaga Y."/>
            <person name="Martin F.M."/>
            <person name="Grigoriev I.V."/>
            <person name="Hibbett D.S."/>
        </authorList>
    </citation>
    <scope>NUCLEOTIDE SEQUENCE [LARGE SCALE GENOMIC DNA]</scope>
    <source>
        <strain evidence="1 2">HHB12733</strain>
    </source>
</reference>
<evidence type="ECO:0000313" key="2">
    <source>
        <dbReference type="Proteomes" id="UP000076842"/>
    </source>
</evidence>
<sequence length="121" mass="13236">MAPKRNKRARNRVNPVRNPVAQAANPVAVAGVGAALQIQMIAMQATASLEWHIEYEHDIADAIFKQVITSIEVGHAWTDAERMQHNLVRKQPCMIGGVICLLSHPANNQTHSGRKAGTPQD</sequence>
<keyword evidence="2" id="KW-1185">Reference proteome</keyword>